<protein>
    <submittedName>
        <fullName evidence="3">Uncharacterized protein</fullName>
    </submittedName>
</protein>
<keyword evidence="2" id="KW-1133">Transmembrane helix</keyword>
<feature type="coiled-coil region" evidence="1">
    <location>
        <begin position="10"/>
        <end position="72"/>
    </location>
</feature>
<gene>
    <name evidence="3" type="ORF">SAMN04488541_100361</name>
</gene>
<dbReference type="OrthoDB" id="959104at2"/>
<sequence length="465" mass="53879">MSKKLEDKILEELKKRVFEEEEKLKQKKENAEDKEALLQALDAVTSLNAQQIKEIEQKVRQELLLKEQKANQSRRQLLKWGIGGAVALLLVLYFFFRPKPEPQVILLETFDDNRNGWLIGQPYIYKRTHENNTYVFECNRNEWCYWDDASVNLPESYTVEVGSIWKEGNNKDTYGFLLIQDNTRFGNFAMQANGEACYQEYKNKEWADFKFKPVATAISNKENLQKVIVKGKSFQYFVNDIFVEEGKIAASITPKEIALRVCGRQKIAFTFVKVTDNQTGNVLMQERFVKPHPDWEFKEYFDKQYKIENGQYLMNIQDGENCYFSDIPLPPTMEAKSGVNYILEVDCTWKEGDMKSFGITINDNAKNTVNFNLLPDGKGSVATYEKGTNKSVSNWRGGTTQKTDGKTNIHQKVILKNQNKEYEYYLNEQLIERGKIEITVNNVGLRSCGKQIVAFDNLKVTKVFE</sequence>
<name>A0A1I2BL33_9BACT</name>
<feature type="transmembrane region" description="Helical" evidence="2">
    <location>
        <begin position="77"/>
        <end position="96"/>
    </location>
</feature>
<evidence type="ECO:0000313" key="4">
    <source>
        <dbReference type="Proteomes" id="UP000199513"/>
    </source>
</evidence>
<keyword evidence="4" id="KW-1185">Reference proteome</keyword>
<accession>A0A1I2BL33</accession>
<dbReference type="EMBL" id="FONY01000003">
    <property type="protein sequence ID" value="SFE56865.1"/>
    <property type="molecule type" value="Genomic_DNA"/>
</dbReference>
<keyword evidence="2" id="KW-0472">Membrane</keyword>
<evidence type="ECO:0000313" key="3">
    <source>
        <dbReference type="EMBL" id="SFE56865.1"/>
    </source>
</evidence>
<evidence type="ECO:0000256" key="1">
    <source>
        <dbReference type="SAM" id="Coils"/>
    </source>
</evidence>
<dbReference type="AlphaFoldDB" id="A0A1I2BL33"/>
<keyword evidence="1" id="KW-0175">Coiled coil</keyword>
<organism evidence="3 4">
    <name type="scientific">Thermoflexibacter ruber</name>
    <dbReference type="NCBI Taxonomy" id="1003"/>
    <lineage>
        <taxon>Bacteria</taxon>
        <taxon>Pseudomonadati</taxon>
        <taxon>Bacteroidota</taxon>
        <taxon>Cytophagia</taxon>
        <taxon>Cytophagales</taxon>
        <taxon>Thermoflexibacteraceae</taxon>
        <taxon>Thermoflexibacter</taxon>
    </lineage>
</organism>
<keyword evidence="2" id="KW-0812">Transmembrane</keyword>
<reference evidence="3 4" key="1">
    <citation type="submission" date="2016-10" db="EMBL/GenBank/DDBJ databases">
        <authorList>
            <person name="de Groot N.N."/>
        </authorList>
    </citation>
    <scope>NUCLEOTIDE SEQUENCE [LARGE SCALE GENOMIC DNA]</scope>
    <source>
        <strain>GEY</strain>
        <strain evidence="4">DSM 9560</strain>
    </source>
</reference>
<dbReference type="RefSeq" id="WP_143090767.1">
    <property type="nucleotide sequence ID" value="NZ_FONY01000003.1"/>
</dbReference>
<evidence type="ECO:0000256" key="2">
    <source>
        <dbReference type="SAM" id="Phobius"/>
    </source>
</evidence>
<proteinExistence type="predicted"/>
<dbReference type="Proteomes" id="UP000199513">
    <property type="component" value="Unassembled WGS sequence"/>
</dbReference>
<dbReference type="STRING" id="1003.SAMN04488541_100361"/>
<dbReference type="Gene3D" id="2.60.120.560">
    <property type="entry name" value="Exo-inulinase, domain 1"/>
    <property type="match status" value="1"/>
</dbReference>